<sequence>MLQNPKFWVFTMNRLAAEGDPPSGMNWVAQFSLVIDVSVNAMGINIELNNLFAIENVSKRVEEVGSGVDETQVRNKN</sequence>
<gene>
    <name evidence="1" type="ORF">DEO72_LG2g3203</name>
</gene>
<dbReference type="Proteomes" id="UP000501690">
    <property type="component" value="Linkage Group LG2"/>
</dbReference>
<protein>
    <submittedName>
        <fullName evidence="1">Uncharacterized protein</fullName>
    </submittedName>
</protein>
<reference evidence="1 2" key="1">
    <citation type="submission" date="2019-04" db="EMBL/GenBank/DDBJ databases">
        <title>An improved genome assembly and genetic linkage map for asparagus bean, Vigna unguiculata ssp. sesquipedialis.</title>
        <authorList>
            <person name="Xia Q."/>
            <person name="Zhang R."/>
            <person name="Dong Y."/>
        </authorList>
    </citation>
    <scope>NUCLEOTIDE SEQUENCE [LARGE SCALE GENOMIC DNA]</scope>
    <source>
        <tissue evidence="1">Leaf</tissue>
    </source>
</reference>
<evidence type="ECO:0000313" key="2">
    <source>
        <dbReference type="Proteomes" id="UP000501690"/>
    </source>
</evidence>
<organism evidence="1 2">
    <name type="scientific">Vigna unguiculata</name>
    <name type="common">Cowpea</name>
    <dbReference type="NCBI Taxonomy" id="3917"/>
    <lineage>
        <taxon>Eukaryota</taxon>
        <taxon>Viridiplantae</taxon>
        <taxon>Streptophyta</taxon>
        <taxon>Embryophyta</taxon>
        <taxon>Tracheophyta</taxon>
        <taxon>Spermatophyta</taxon>
        <taxon>Magnoliopsida</taxon>
        <taxon>eudicotyledons</taxon>
        <taxon>Gunneridae</taxon>
        <taxon>Pentapetalae</taxon>
        <taxon>rosids</taxon>
        <taxon>fabids</taxon>
        <taxon>Fabales</taxon>
        <taxon>Fabaceae</taxon>
        <taxon>Papilionoideae</taxon>
        <taxon>50 kb inversion clade</taxon>
        <taxon>NPAAA clade</taxon>
        <taxon>indigoferoid/millettioid clade</taxon>
        <taxon>Phaseoleae</taxon>
        <taxon>Vigna</taxon>
    </lineage>
</organism>
<name>A0A4D6L2X0_VIGUN</name>
<dbReference type="AlphaFoldDB" id="A0A4D6L2X0"/>
<proteinExistence type="predicted"/>
<keyword evidence="2" id="KW-1185">Reference proteome</keyword>
<evidence type="ECO:0000313" key="1">
    <source>
        <dbReference type="EMBL" id="QCD82862.1"/>
    </source>
</evidence>
<accession>A0A4D6L2X0</accession>
<dbReference type="EMBL" id="CP039346">
    <property type="protein sequence ID" value="QCD82862.1"/>
    <property type="molecule type" value="Genomic_DNA"/>
</dbReference>